<evidence type="ECO:0000313" key="8">
    <source>
        <dbReference type="RefSeq" id="XP_001361617.4"/>
    </source>
</evidence>
<accession>A0A6I8UVM2</accession>
<dbReference type="ExpressionAtlas" id="A0A6I8UVM2">
    <property type="expression patterns" value="baseline"/>
</dbReference>
<feature type="domain" description="Cyclin N-terminal" evidence="6">
    <location>
        <begin position="624"/>
        <end position="703"/>
    </location>
</feature>
<dbReference type="GO" id="GO:0005829">
    <property type="term" value="C:cytosol"/>
    <property type="evidence" value="ECO:0007669"/>
    <property type="project" value="UniProtKB-ARBA"/>
</dbReference>
<protein>
    <submittedName>
        <fullName evidence="8 9">CDK5 and ABL1 enzyme substrate 1 isoform X1</fullName>
    </submittedName>
</protein>
<evidence type="ECO:0000256" key="4">
    <source>
        <dbReference type="ARBA" id="ARBA00023306"/>
    </source>
</evidence>
<dbReference type="Bgee" id="FBgn0079423">
    <property type="expression patterns" value="Expressed in insect adult head and 2 other cell types or tissues"/>
</dbReference>
<comment type="similarity">
    <text evidence="1">Belongs to the cyclin family.</text>
</comment>
<dbReference type="AlphaFoldDB" id="A0A6I8UVM2"/>
<dbReference type="InterPro" id="IPR036915">
    <property type="entry name" value="Cyclin-like_sf"/>
</dbReference>
<dbReference type="KEGG" id="dpo:4805170"/>
<feature type="region of interest" description="Disordered" evidence="5">
    <location>
        <begin position="401"/>
        <end position="423"/>
    </location>
</feature>
<dbReference type="FunFam" id="1.10.472.10:FF:000020">
    <property type="entry name" value="CDK5 and ABL1 enzyme substrate 1"/>
    <property type="match status" value="1"/>
</dbReference>
<dbReference type="RefSeq" id="XP_001361617.4">
    <property type="nucleotide sequence ID" value="XM_001361580.4"/>
</dbReference>
<dbReference type="InterPro" id="IPR012388">
    <property type="entry name" value="CABLES1/2"/>
</dbReference>
<keyword evidence="4" id="KW-0131">Cell cycle</keyword>
<organism evidence="7 8">
    <name type="scientific">Drosophila pseudoobscura pseudoobscura</name>
    <name type="common">Fruit fly</name>
    <dbReference type="NCBI Taxonomy" id="46245"/>
    <lineage>
        <taxon>Eukaryota</taxon>
        <taxon>Metazoa</taxon>
        <taxon>Ecdysozoa</taxon>
        <taxon>Arthropoda</taxon>
        <taxon>Hexapoda</taxon>
        <taxon>Insecta</taxon>
        <taxon>Pterygota</taxon>
        <taxon>Neoptera</taxon>
        <taxon>Endopterygota</taxon>
        <taxon>Diptera</taxon>
        <taxon>Brachycera</taxon>
        <taxon>Muscomorpha</taxon>
        <taxon>Ephydroidea</taxon>
        <taxon>Drosophilidae</taxon>
        <taxon>Drosophila</taxon>
        <taxon>Sophophora</taxon>
    </lineage>
</organism>
<dbReference type="PANTHER" id="PTHR22896">
    <property type="entry name" value="CDK5 AND ABL1 ENZYME SUBSTRATE 1"/>
    <property type="match status" value="1"/>
</dbReference>
<feature type="compositionally biased region" description="Low complexity" evidence="5">
    <location>
        <begin position="82"/>
        <end position="111"/>
    </location>
</feature>
<evidence type="ECO:0000256" key="5">
    <source>
        <dbReference type="SAM" id="MobiDB-lite"/>
    </source>
</evidence>
<feature type="region of interest" description="Disordered" evidence="5">
    <location>
        <begin position="191"/>
        <end position="264"/>
    </location>
</feature>
<evidence type="ECO:0000313" key="9">
    <source>
        <dbReference type="RefSeq" id="XP_033234301.1"/>
    </source>
</evidence>
<proteinExistence type="inferred from homology"/>
<feature type="compositionally biased region" description="Polar residues" evidence="5">
    <location>
        <begin position="193"/>
        <end position="213"/>
    </location>
</feature>
<reference evidence="7" key="1">
    <citation type="submission" date="2024-06" db="UniProtKB">
        <authorList>
            <consortium name="RefSeq"/>
        </authorList>
    </citation>
    <scope>NUCLEOTIDE SEQUENCE [LARGE SCALE GENOMIC DNA]</scope>
    <source>
        <strain evidence="7">MV2-25</strain>
    </source>
</reference>
<keyword evidence="3" id="KW-0132">Cell division</keyword>
<feature type="compositionally biased region" description="Polar residues" evidence="5">
    <location>
        <begin position="413"/>
        <end position="423"/>
    </location>
</feature>
<evidence type="ECO:0000259" key="6">
    <source>
        <dbReference type="Pfam" id="PF00134"/>
    </source>
</evidence>
<feature type="compositionally biased region" description="Low complexity" evidence="5">
    <location>
        <begin position="214"/>
        <end position="224"/>
    </location>
</feature>
<dbReference type="CDD" id="cd20556">
    <property type="entry name" value="CYCLIN_CABLES"/>
    <property type="match status" value="1"/>
</dbReference>
<keyword evidence="7" id="KW-1185">Reference proteome</keyword>
<dbReference type="GO" id="GO:0051726">
    <property type="term" value="P:regulation of cell cycle"/>
    <property type="evidence" value="ECO:0007669"/>
    <property type="project" value="InterPro"/>
</dbReference>
<dbReference type="PIRSF" id="PIRSF025798">
    <property type="entry name" value="Cables"/>
    <property type="match status" value="1"/>
</dbReference>
<dbReference type="GO" id="GO:0051301">
    <property type="term" value="P:cell division"/>
    <property type="evidence" value="ECO:0007669"/>
    <property type="project" value="UniProtKB-KW"/>
</dbReference>
<dbReference type="SUPFAM" id="SSF47954">
    <property type="entry name" value="Cyclin-like"/>
    <property type="match status" value="1"/>
</dbReference>
<evidence type="ECO:0000256" key="1">
    <source>
        <dbReference type="ARBA" id="ARBA00008742"/>
    </source>
</evidence>
<keyword evidence="2" id="KW-0597">Phosphoprotein</keyword>
<dbReference type="PANTHER" id="PTHR22896:SF0">
    <property type="entry name" value="CYCLIN N-TERMINAL DOMAIN-CONTAINING PROTEIN"/>
    <property type="match status" value="1"/>
</dbReference>
<dbReference type="Gene3D" id="1.10.472.10">
    <property type="entry name" value="Cyclin-like"/>
    <property type="match status" value="1"/>
</dbReference>
<sequence length="721" mass="79232">MATSLNKTRHRRRLAAISFLSNISLDGTHRDTKFGATFGSSIICNQNKNPTATYSNGHATSALGLGAGGYHQHYQQHHQQRGHSAQQQQQQQPKHQQQNHQYQQHQQAPHQNGGTSIPILCTAIDVHIGGVGDYGMLLDECTTAAAAGGGSDGDGHFSETENMGQYLMNVLPTDHSGATICPVVPVERRNIKRPTSSGRQPHQAPGSGNMSIRQQQQQHQHQQQARACPAGSGGSGAESGSDSDSVKIPLKVSNLGSGGGVGGAGAKLMPLRERTFSNGASDQQNMQPERRARLNTAPGMRAGSNSSIVVGGGLKRTYILSGSSVSHITDDSSTESLAPAGTFSGSFRNSLSKSVQITDSRRGTTVQGLGQRDERMVLVSRKIPFFIFSALPYYKGKNGRTEFRKEDRRRRNPSTSRPLSSINDAPFDPFDLLGIQKAESGQDISYGHLLIPSRQYEKDRKKYGNASANASIFENQMEITSTAVLKNHGIASTKTITKRQGKWCFTYENNNRNSAASPTPENKLDLDMDSIVLGGDTPRGQPNPQYSANILDDPELIAGKHRTLLTFTSYMTSVIDYVRPSDLKKELNDKFREKFPTIQLTLSKLRSIKREMRRINKLDTRIDLVTISQAYVYFEKLILGNLINKSNRKLCAGACLLLSAKMNDVKGDALKSLIEKTESVFRLNRKELISSEFAVLVALEFSLHVPMHEVLPHYQRLLYES</sequence>
<evidence type="ECO:0000256" key="3">
    <source>
        <dbReference type="ARBA" id="ARBA00022618"/>
    </source>
</evidence>
<dbReference type="RefSeq" id="XP_033234301.1">
    <property type="nucleotide sequence ID" value="XM_033378410.1"/>
</dbReference>
<gene>
    <name evidence="8 9" type="primary">LOC4805170</name>
</gene>
<dbReference type="InterPro" id="IPR006671">
    <property type="entry name" value="Cyclin_N"/>
</dbReference>
<dbReference type="Pfam" id="PF00134">
    <property type="entry name" value="Cyclin_N"/>
    <property type="match status" value="1"/>
</dbReference>
<name>A0A6I8UVM2_DROPS</name>
<reference evidence="8 9" key="2">
    <citation type="submission" date="2025-04" db="UniProtKB">
        <authorList>
            <consortium name="RefSeq"/>
        </authorList>
    </citation>
    <scope>IDENTIFICATION</scope>
    <source>
        <strain evidence="8 9">MV-25-SWS-2005</strain>
        <strain evidence="7">MV2-25</strain>
        <tissue evidence="8 9">Whole body</tissue>
    </source>
</reference>
<evidence type="ECO:0000313" key="7">
    <source>
        <dbReference type="Proteomes" id="UP000001819"/>
    </source>
</evidence>
<evidence type="ECO:0000256" key="2">
    <source>
        <dbReference type="ARBA" id="ARBA00022553"/>
    </source>
</evidence>
<dbReference type="Proteomes" id="UP000001819">
    <property type="component" value="Chromosome 3"/>
</dbReference>
<feature type="region of interest" description="Disordered" evidence="5">
    <location>
        <begin position="72"/>
        <end position="114"/>
    </location>
</feature>